<dbReference type="AlphaFoldDB" id="A0A1B7NB51"/>
<dbReference type="OrthoDB" id="2655902at2759"/>
<dbReference type="Proteomes" id="UP000092154">
    <property type="component" value="Unassembled WGS sequence"/>
</dbReference>
<evidence type="ECO:0000313" key="2">
    <source>
        <dbReference type="Proteomes" id="UP000092154"/>
    </source>
</evidence>
<reference evidence="1 2" key="1">
    <citation type="submission" date="2016-06" db="EMBL/GenBank/DDBJ databases">
        <title>Comparative genomics of the ectomycorrhizal sister species Rhizopogon vinicolor and Rhizopogon vesiculosus (Basidiomycota: Boletales) reveals a divergence of the mating type B locus.</title>
        <authorList>
            <consortium name="DOE Joint Genome Institute"/>
            <person name="Mujic A.B."/>
            <person name="Kuo A."/>
            <person name="Tritt A."/>
            <person name="Lipzen A."/>
            <person name="Chen C."/>
            <person name="Johnson J."/>
            <person name="Sharma A."/>
            <person name="Barry K."/>
            <person name="Grigoriev I.V."/>
            <person name="Spatafora J.W."/>
        </authorList>
    </citation>
    <scope>NUCLEOTIDE SEQUENCE [LARGE SCALE GENOMIC DNA]</scope>
    <source>
        <strain evidence="1 2">AM-OR11-026</strain>
    </source>
</reference>
<organism evidence="1 2">
    <name type="scientific">Rhizopogon vinicolor AM-OR11-026</name>
    <dbReference type="NCBI Taxonomy" id="1314800"/>
    <lineage>
        <taxon>Eukaryota</taxon>
        <taxon>Fungi</taxon>
        <taxon>Dikarya</taxon>
        <taxon>Basidiomycota</taxon>
        <taxon>Agaricomycotina</taxon>
        <taxon>Agaricomycetes</taxon>
        <taxon>Agaricomycetidae</taxon>
        <taxon>Boletales</taxon>
        <taxon>Suillineae</taxon>
        <taxon>Rhizopogonaceae</taxon>
        <taxon>Rhizopogon</taxon>
    </lineage>
</organism>
<evidence type="ECO:0000313" key="1">
    <source>
        <dbReference type="EMBL" id="OAX42110.1"/>
    </source>
</evidence>
<gene>
    <name evidence="1" type="ORF">K503DRAFT_408783</name>
</gene>
<protein>
    <submittedName>
        <fullName evidence="1">Uncharacterized protein</fullName>
    </submittedName>
</protein>
<name>A0A1B7NB51_9AGAM</name>
<dbReference type="STRING" id="1314800.A0A1B7NB51"/>
<dbReference type="EMBL" id="KV448164">
    <property type="protein sequence ID" value="OAX42110.1"/>
    <property type="molecule type" value="Genomic_DNA"/>
</dbReference>
<sequence length="394" mass="44267">MYSWIISDDHPMHMHIYRIMKATYHIFDPSNEPSSAYETNNTATLGYTISQEEPRVSGIFIHFRLYQETDMRFTVVLRDITEDDMLFQIEDKVQGVCIPAPQELLLGMLEVEEFIFAMWMKNSGHCAPSSHKMERAIACLIWKHVQVMKYHLRVLPQETIVKKGVDLGLAKCFICNSDLLHCDSCKIVSCKSQECRGYSKPPLAQCAGHRKALCVPCLEDQGPNRWLEKCRACESWCSMEDLSVTLCTGCPVTSMPLAPGSKSGGFCMNCKLFGWRTCNNPQCSTGKICPECASNGVACLCQKVWVCDHCAEHDHFIMRCPRCDRPFCPSCCYIDRCAGCERESLCNDCAAEAPDADDEALGRMPVILISSCTRCDAKLCESCGTTCWSCRHVG</sequence>
<accession>A0A1B7NB51</accession>
<keyword evidence="2" id="KW-1185">Reference proteome</keyword>
<dbReference type="InParanoid" id="A0A1B7NB51"/>
<proteinExistence type="predicted"/>